<evidence type="ECO:0000256" key="1">
    <source>
        <dbReference type="SAM" id="MobiDB-lite"/>
    </source>
</evidence>
<reference evidence="2 3" key="1">
    <citation type="journal article" date="2020" name="Genome Biol. Evol.">
        <title>A new high-quality draft genome assembly of the Chinese cordyceps Ophiocordyceps sinensis.</title>
        <authorList>
            <person name="Shu R."/>
            <person name="Zhang J."/>
            <person name="Meng Q."/>
            <person name="Zhang H."/>
            <person name="Zhou G."/>
            <person name="Li M."/>
            <person name="Wu P."/>
            <person name="Zhao Y."/>
            <person name="Chen C."/>
            <person name="Qin Q."/>
        </authorList>
    </citation>
    <scope>NUCLEOTIDE SEQUENCE [LARGE SCALE GENOMIC DNA]</scope>
    <source>
        <strain evidence="2 3">IOZ07</strain>
    </source>
</reference>
<dbReference type="AlphaFoldDB" id="A0A8H4LUW0"/>
<name>A0A8H4LUW0_9HYPO</name>
<protein>
    <submittedName>
        <fullName evidence="2">Uncharacterized protein</fullName>
    </submittedName>
</protein>
<dbReference type="Proteomes" id="UP000557566">
    <property type="component" value="Unassembled WGS sequence"/>
</dbReference>
<evidence type="ECO:0000313" key="3">
    <source>
        <dbReference type="Proteomes" id="UP000557566"/>
    </source>
</evidence>
<dbReference type="EMBL" id="JAAVMX010000008">
    <property type="protein sequence ID" value="KAF4505636.1"/>
    <property type="molecule type" value="Genomic_DNA"/>
</dbReference>
<feature type="region of interest" description="Disordered" evidence="1">
    <location>
        <begin position="143"/>
        <end position="163"/>
    </location>
</feature>
<accession>A0A8H4LUW0</accession>
<evidence type="ECO:0000313" key="2">
    <source>
        <dbReference type="EMBL" id="KAF4505636.1"/>
    </source>
</evidence>
<proteinExistence type="predicted"/>
<gene>
    <name evidence="2" type="ORF">G6O67_007562</name>
</gene>
<sequence length="223" mass="24225">MMLCRADLRTYAGIAEHACGDLGRHHASGATCPVLPNFRVQAQALAALQEAAENAITQTFTAAQYLTSNLPCPVVEAGVLAAKAYIQVHGYNPTAEGLQGTDKHATNMRRLPCGHLAWRLLEPSVHVASRVLMSGQTKKAFSAGPRWGTSDAPSATSFASGNGEERSYRNEYCYLQTQQDIKIPKFFCTFAEVVNRKTIPNKKADPEGYFQYVAEKLTASAVT</sequence>
<feature type="compositionally biased region" description="Polar residues" evidence="1">
    <location>
        <begin position="151"/>
        <end position="160"/>
    </location>
</feature>
<comment type="caution">
    <text evidence="2">The sequence shown here is derived from an EMBL/GenBank/DDBJ whole genome shotgun (WGS) entry which is preliminary data.</text>
</comment>
<keyword evidence="3" id="KW-1185">Reference proteome</keyword>
<organism evidence="2 3">
    <name type="scientific">Ophiocordyceps sinensis</name>
    <dbReference type="NCBI Taxonomy" id="72228"/>
    <lineage>
        <taxon>Eukaryota</taxon>
        <taxon>Fungi</taxon>
        <taxon>Dikarya</taxon>
        <taxon>Ascomycota</taxon>
        <taxon>Pezizomycotina</taxon>
        <taxon>Sordariomycetes</taxon>
        <taxon>Hypocreomycetidae</taxon>
        <taxon>Hypocreales</taxon>
        <taxon>Ophiocordycipitaceae</taxon>
        <taxon>Ophiocordyceps</taxon>
    </lineage>
</organism>